<evidence type="ECO:0000313" key="1">
    <source>
        <dbReference type="Proteomes" id="UP000095286"/>
    </source>
</evidence>
<proteinExistence type="predicted"/>
<accession>A0AC35TTJ7</accession>
<dbReference type="Proteomes" id="UP000095286">
    <property type="component" value="Unplaced"/>
</dbReference>
<sequence length="710" mass="82413">MAATLAPQQISNGSQRLSTRSHDVHLNGAMAKKTDIGQESNDKDDIPWGQRVKEEVIPKSEKSRSSKRKKRESSGSEYEDAAEKSKSDKKSKKKAKKCDVKEEVETPAKKSKGSKRKIKEETVSEDDTPVPAKKRKVKEECDSSTPKKKPKVKKEEEEVWKWWEEEKKPEGIKWNTLYHNGPLFAPGYERVPESIHFKYDGKVVKLSEETEEVATFYSKMLEHEYTSKPDFNRNFMEDWRSVMTPKEKELIKDIKKCDFSEFAAHFLKQTEIRKAMSKEEKLAIKEENEKKLLEYGFAYIDGHKQKIGNFRIEPPGLFRGRGGHPKMGKLKRRIVPEDVIINCSPDKVPAPPKGHKWKEVRNDNSVSWLVCWTENVLSNNKYIMLNPSSKMKGEKDWEKFETARKLKQKINEIRDVYMKDWKSKEMRVRQRAVALYFIDKLALRAGNEKDVDEAADTVGCCSLRCEHIKLHDEKDGKSYVVEFDFLGKDSIRYQNEVPVEKTVFKNLKIFMQQKEGSDDLFDRLDTSTLNSHLSTLMPGLTVKVFRTYNASFTLQDQLNKLSKAGDSVTNQLLSYNRANREVALLCNHQRAVPKSHEKSMENLGVKIKEKKKELKKVKTELEAASSKDKEKFEKKLAKTKEALKKLKVQKIDKDENKQIALGTSKLNYIDPRITVAWCKKMEVPIEKIFSKTHREKFQWALDMTEDDYEF</sequence>
<name>A0AC35TTJ7_9BILA</name>
<dbReference type="WBParaSite" id="RSKR_0000431300.1">
    <property type="protein sequence ID" value="RSKR_0000431300.1"/>
    <property type="gene ID" value="RSKR_0000431300"/>
</dbReference>
<organism evidence="1 2">
    <name type="scientific">Rhabditophanes sp. KR3021</name>
    <dbReference type="NCBI Taxonomy" id="114890"/>
    <lineage>
        <taxon>Eukaryota</taxon>
        <taxon>Metazoa</taxon>
        <taxon>Ecdysozoa</taxon>
        <taxon>Nematoda</taxon>
        <taxon>Chromadorea</taxon>
        <taxon>Rhabditida</taxon>
        <taxon>Tylenchina</taxon>
        <taxon>Panagrolaimomorpha</taxon>
        <taxon>Strongyloidoidea</taxon>
        <taxon>Alloionematidae</taxon>
        <taxon>Rhabditophanes</taxon>
    </lineage>
</organism>
<evidence type="ECO:0000313" key="2">
    <source>
        <dbReference type="WBParaSite" id="RSKR_0000431300.1"/>
    </source>
</evidence>
<reference evidence="2" key="1">
    <citation type="submission" date="2016-11" db="UniProtKB">
        <authorList>
            <consortium name="WormBaseParasite"/>
        </authorList>
    </citation>
    <scope>IDENTIFICATION</scope>
    <source>
        <strain evidence="2">KR3021</strain>
    </source>
</reference>
<protein>
    <submittedName>
        <fullName evidence="2">DNA topoisomerase I</fullName>
    </submittedName>
</protein>